<organism evidence="1">
    <name type="scientific">marine sediment metagenome</name>
    <dbReference type="NCBI Taxonomy" id="412755"/>
    <lineage>
        <taxon>unclassified sequences</taxon>
        <taxon>metagenomes</taxon>
        <taxon>ecological metagenomes</taxon>
    </lineage>
</organism>
<comment type="caution">
    <text evidence="1">The sequence shown here is derived from an EMBL/GenBank/DDBJ whole genome shotgun (WGS) entry which is preliminary data.</text>
</comment>
<accession>A0A0F9JI32</accession>
<protein>
    <submittedName>
        <fullName evidence="1">Uncharacterized protein</fullName>
    </submittedName>
</protein>
<dbReference type="EMBL" id="LAZR01017861">
    <property type="protein sequence ID" value="KKL98662.1"/>
    <property type="molecule type" value="Genomic_DNA"/>
</dbReference>
<name>A0A0F9JI32_9ZZZZ</name>
<reference evidence="1" key="1">
    <citation type="journal article" date="2015" name="Nature">
        <title>Complex archaea that bridge the gap between prokaryotes and eukaryotes.</title>
        <authorList>
            <person name="Spang A."/>
            <person name="Saw J.H."/>
            <person name="Jorgensen S.L."/>
            <person name="Zaremba-Niedzwiedzka K."/>
            <person name="Martijn J."/>
            <person name="Lind A.E."/>
            <person name="van Eijk R."/>
            <person name="Schleper C."/>
            <person name="Guy L."/>
            <person name="Ettema T.J."/>
        </authorList>
    </citation>
    <scope>NUCLEOTIDE SEQUENCE</scope>
</reference>
<evidence type="ECO:0000313" key="1">
    <source>
        <dbReference type="EMBL" id="KKL98662.1"/>
    </source>
</evidence>
<dbReference type="AlphaFoldDB" id="A0A0F9JI32"/>
<proteinExistence type="predicted"/>
<sequence length="57" mass="6713">MSHCGNCNTKLSGGICQWCQEELYIFTEQYEYLPPLSDEFAKKVKMQKKQVKDEINH</sequence>
<gene>
    <name evidence="1" type="ORF">LCGC14_1822190</name>
</gene>